<dbReference type="GO" id="GO:0005789">
    <property type="term" value="C:endoplasmic reticulum membrane"/>
    <property type="evidence" value="ECO:0007669"/>
    <property type="project" value="UniProtKB-SubCell"/>
</dbReference>
<evidence type="ECO:0000313" key="12">
    <source>
        <dbReference type="Ensembl" id="ENSCSAVP00000016490.1"/>
    </source>
</evidence>
<evidence type="ECO:0000313" key="13">
    <source>
        <dbReference type="Proteomes" id="UP000007875"/>
    </source>
</evidence>
<evidence type="ECO:0000256" key="7">
    <source>
        <dbReference type="ARBA" id="ARBA00022824"/>
    </source>
</evidence>
<dbReference type="FunCoup" id="H2ZFX4">
    <property type="interactions" value="84"/>
</dbReference>
<dbReference type="STRING" id="51511.ENSCSAVP00000016490"/>
<evidence type="ECO:0000256" key="4">
    <source>
        <dbReference type="ARBA" id="ARBA00007141"/>
    </source>
</evidence>
<dbReference type="PANTHER" id="PTHR10868">
    <property type="entry name" value="SIGMA 1-TYPE OPIOID RECEPTOR-RELATED"/>
    <property type="match status" value="1"/>
</dbReference>
<dbReference type="AlphaFoldDB" id="H2ZFX4"/>
<evidence type="ECO:0000256" key="9">
    <source>
        <dbReference type="ARBA" id="ARBA00023136"/>
    </source>
</evidence>
<reference evidence="12" key="2">
    <citation type="submission" date="2025-08" db="UniProtKB">
        <authorList>
            <consortium name="Ensembl"/>
        </authorList>
    </citation>
    <scope>IDENTIFICATION</scope>
</reference>
<comment type="subcellular location">
    <subcellularLocation>
        <location evidence="2">Endoplasmic reticulum membrane</location>
    </subcellularLocation>
    <subcellularLocation>
        <location evidence="1">Nucleus inner membrane</location>
    </subcellularLocation>
    <subcellularLocation>
        <location evidence="3">Nucleus outer membrane</location>
    </subcellularLocation>
</comment>
<evidence type="ECO:0000256" key="2">
    <source>
        <dbReference type="ARBA" id="ARBA00004586"/>
    </source>
</evidence>
<dbReference type="HOGENOM" id="CLU_1053599_0_0_1"/>
<dbReference type="GO" id="GO:0005640">
    <property type="term" value="C:nuclear outer membrane"/>
    <property type="evidence" value="ECO:0007669"/>
    <property type="project" value="UniProtKB-SubCell"/>
</dbReference>
<evidence type="ECO:0000256" key="3">
    <source>
        <dbReference type="ARBA" id="ARBA00004649"/>
    </source>
</evidence>
<evidence type="ECO:0000256" key="11">
    <source>
        <dbReference type="RuleBase" id="RU368083"/>
    </source>
</evidence>
<dbReference type="PANTHER" id="PTHR10868:SF1">
    <property type="entry name" value="SIGMA NON-OPIOID INTRACELLULAR RECEPTOR 1"/>
    <property type="match status" value="1"/>
</dbReference>
<evidence type="ECO:0000256" key="8">
    <source>
        <dbReference type="ARBA" id="ARBA00022989"/>
    </source>
</evidence>
<dbReference type="eggNOG" id="KOG4143">
    <property type="taxonomic scope" value="Eukaryota"/>
</dbReference>
<keyword evidence="8 11" id="KW-1133">Transmembrane helix</keyword>
<reference evidence="13" key="1">
    <citation type="submission" date="2003-08" db="EMBL/GenBank/DDBJ databases">
        <authorList>
            <person name="Birren B."/>
            <person name="Nusbaum C."/>
            <person name="Abebe A."/>
            <person name="Abouelleil A."/>
            <person name="Adekoya E."/>
            <person name="Ait-zahra M."/>
            <person name="Allen N."/>
            <person name="Allen T."/>
            <person name="An P."/>
            <person name="Anderson M."/>
            <person name="Anderson S."/>
            <person name="Arachchi H."/>
            <person name="Armbruster J."/>
            <person name="Bachantsang P."/>
            <person name="Baldwin J."/>
            <person name="Barry A."/>
            <person name="Bayul T."/>
            <person name="Blitshsteyn B."/>
            <person name="Bloom T."/>
            <person name="Blye J."/>
            <person name="Boguslavskiy L."/>
            <person name="Borowsky M."/>
            <person name="Boukhgalter B."/>
            <person name="Brunache A."/>
            <person name="Butler J."/>
            <person name="Calixte N."/>
            <person name="Calvo S."/>
            <person name="Camarata J."/>
            <person name="Campo K."/>
            <person name="Chang J."/>
            <person name="Cheshatsang Y."/>
            <person name="Citroen M."/>
            <person name="Collymore A."/>
            <person name="Considine T."/>
            <person name="Cook A."/>
            <person name="Cooke P."/>
            <person name="Corum B."/>
            <person name="Cuomo C."/>
            <person name="David R."/>
            <person name="Dawoe T."/>
            <person name="Degray S."/>
            <person name="Dodge S."/>
            <person name="Dooley K."/>
            <person name="Dorje P."/>
            <person name="Dorjee K."/>
            <person name="Dorris L."/>
            <person name="Duffey N."/>
            <person name="Dupes A."/>
            <person name="Elkins T."/>
            <person name="Engels R."/>
            <person name="Erickson J."/>
            <person name="Farina A."/>
            <person name="Faro S."/>
            <person name="Ferreira P."/>
            <person name="Fischer H."/>
            <person name="Fitzgerald M."/>
            <person name="Foley K."/>
            <person name="Gage D."/>
            <person name="Galagan J."/>
            <person name="Gearin G."/>
            <person name="Gnerre S."/>
            <person name="Gnirke A."/>
            <person name="Goyette A."/>
            <person name="Graham J."/>
            <person name="Grandbois E."/>
            <person name="Gyaltsen K."/>
            <person name="Hafez N."/>
            <person name="Hagopian D."/>
            <person name="Hagos B."/>
            <person name="Hall J."/>
            <person name="Hatcher B."/>
            <person name="Heller A."/>
            <person name="Higgins H."/>
            <person name="Honan T."/>
            <person name="Horn A."/>
            <person name="Houde N."/>
            <person name="Hughes L."/>
            <person name="Hulme W."/>
            <person name="Husby E."/>
            <person name="Iliev I."/>
            <person name="Jaffe D."/>
            <person name="Jones C."/>
            <person name="Kamal M."/>
            <person name="Kamat A."/>
            <person name="Kamvysselis M."/>
            <person name="Karlsson E."/>
            <person name="Kells C."/>
            <person name="Kieu A."/>
            <person name="Kisner P."/>
            <person name="Kodira C."/>
            <person name="Kulbokas E."/>
            <person name="Labutti K."/>
            <person name="Lama D."/>
            <person name="Landers T."/>
            <person name="Leger J."/>
            <person name="Levine S."/>
            <person name="Lewis D."/>
            <person name="Lewis T."/>
            <person name="Lindblad-toh K."/>
            <person name="Liu X."/>
            <person name="Lokyitsang T."/>
            <person name="Lokyitsang Y."/>
            <person name="Lucien O."/>
            <person name="Lui A."/>
            <person name="Ma L.J."/>
            <person name="Mabbitt R."/>
            <person name="Macdonald J."/>
            <person name="Maclean C."/>
            <person name="Major J."/>
            <person name="Manning J."/>
            <person name="Marabella R."/>
            <person name="Maru K."/>
            <person name="Matthews C."/>
            <person name="Mauceli E."/>
            <person name="Mccarthy M."/>
            <person name="Mcdonough S."/>
            <person name="Mcghee T."/>
            <person name="Meldrim J."/>
            <person name="Meneus L."/>
            <person name="Mesirov J."/>
            <person name="Mihalev A."/>
            <person name="Mihova T."/>
            <person name="Mikkelsen T."/>
            <person name="Mlenga V."/>
            <person name="Moru K."/>
            <person name="Mozes J."/>
            <person name="Mulrain L."/>
            <person name="Munson G."/>
            <person name="Naylor J."/>
            <person name="Newes C."/>
            <person name="Nguyen C."/>
            <person name="Nguyen N."/>
            <person name="Nguyen T."/>
            <person name="Nicol R."/>
            <person name="Nielsen C."/>
            <person name="Nizzari M."/>
            <person name="Norbu C."/>
            <person name="Norbu N."/>
            <person name="O'donnell P."/>
            <person name="Okoawo O."/>
            <person name="O'leary S."/>
            <person name="Omotosho B."/>
            <person name="O'neill K."/>
            <person name="Osman S."/>
            <person name="Parker S."/>
            <person name="Perrin D."/>
            <person name="Phunkhang P."/>
            <person name="Piqani B."/>
            <person name="Purcell S."/>
            <person name="Rachupka T."/>
            <person name="Ramasamy U."/>
            <person name="Rameau R."/>
            <person name="Ray V."/>
            <person name="Raymond C."/>
            <person name="Retta R."/>
            <person name="Richardson S."/>
            <person name="Rise C."/>
            <person name="Rodriguez J."/>
            <person name="Rogers J."/>
            <person name="Rogov P."/>
            <person name="Rutman M."/>
            <person name="Schupbach R."/>
            <person name="Seaman C."/>
            <person name="Settipalli S."/>
            <person name="Sharpe T."/>
            <person name="Sheridan J."/>
            <person name="Sherpa N."/>
            <person name="Shi J."/>
            <person name="Smirnov S."/>
            <person name="Smith C."/>
            <person name="Sougnez C."/>
            <person name="Spencer B."/>
            <person name="Stalker J."/>
            <person name="Stange-thomann N."/>
            <person name="Stavropoulos S."/>
            <person name="Stetson K."/>
            <person name="Stone C."/>
            <person name="Stone S."/>
            <person name="Stubbs M."/>
            <person name="Talamas J."/>
            <person name="Tchuinga P."/>
            <person name="Tenzing P."/>
            <person name="Tesfaye S."/>
            <person name="Theodore J."/>
            <person name="Thoulutsang Y."/>
            <person name="Topham K."/>
            <person name="Towey S."/>
            <person name="Tsamla T."/>
            <person name="Tsomo N."/>
            <person name="Vallee D."/>
            <person name="Vassiliev H."/>
            <person name="Venkataraman V."/>
            <person name="Vinson J."/>
            <person name="Vo A."/>
            <person name="Wade C."/>
            <person name="Wang S."/>
            <person name="Wangchuk T."/>
            <person name="Wangdi T."/>
            <person name="Whittaker C."/>
            <person name="Wilkinson J."/>
            <person name="Wu Y."/>
            <person name="Wyman D."/>
            <person name="Yadav S."/>
            <person name="Yang S."/>
            <person name="Yang X."/>
            <person name="Yeager S."/>
            <person name="Yee E."/>
            <person name="Young G."/>
            <person name="Zainoun J."/>
            <person name="Zembeck L."/>
            <person name="Zimmer A."/>
            <person name="Zody M."/>
            <person name="Lander E."/>
        </authorList>
    </citation>
    <scope>NUCLEOTIDE SEQUENCE [LARGE SCALE GENOMIC DNA]</scope>
</reference>
<keyword evidence="9 11" id="KW-0472">Membrane</keyword>
<reference evidence="12" key="3">
    <citation type="submission" date="2025-09" db="UniProtKB">
        <authorList>
            <consortium name="Ensembl"/>
        </authorList>
    </citation>
    <scope>IDENTIFICATION</scope>
</reference>
<evidence type="ECO:0000256" key="6">
    <source>
        <dbReference type="ARBA" id="ARBA00022692"/>
    </source>
</evidence>
<evidence type="ECO:0000256" key="10">
    <source>
        <dbReference type="ARBA" id="ARBA00033467"/>
    </source>
</evidence>
<name>H2ZFX4_CIOSA</name>
<protein>
    <recommendedName>
        <fullName evidence="5">Sigma non-opioid intracellular receptor 1</fullName>
    </recommendedName>
    <alternativeName>
        <fullName evidence="10">Sigma 1-type opioid receptor</fullName>
    </alternativeName>
</protein>
<dbReference type="Pfam" id="PF04622">
    <property type="entry name" value="ERG2_Sigma1R"/>
    <property type="match status" value="1"/>
</dbReference>
<dbReference type="GO" id="GO:0005637">
    <property type="term" value="C:nuclear inner membrane"/>
    <property type="evidence" value="ECO:0007669"/>
    <property type="project" value="UniProtKB-SubCell"/>
</dbReference>
<dbReference type="GeneTree" id="ENSGT00390000012082"/>
<keyword evidence="13" id="KW-1185">Reference proteome</keyword>
<dbReference type="Ensembl" id="ENSCSAVT00000016671.1">
    <property type="protein sequence ID" value="ENSCSAVP00000016490.1"/>
    <property type="gene ID" value="ENSCSAVG00000009699.1"/>
</dbReference>
<comment type="similarity">
    <text evidence="4 11">Belongs to the ERG2 family.</text>
</comment>
<dbReference type="InterPro" id="IPR006716">
    <property type="entry name" value="ERG2_sigma1_rcpt-like"/>
</dbReference>
<proteinExistence type="inferred from homology"/>
<dbReference type="OMA" id="LEASHYM"/>
<keyword evidence="6 11" id="KW-0812">Transmembrane</keyword>
<dbReference type="InParanoid" id="H2ZFX4"/>
<sequence>MGKLRTAVFVISIYVLLHWFNVIKPSYVFRANLVKEIGQRESGYSYSHPSIRQAFRNIYPKHILQEKYFPWISSHTGGLDGSIAVLYASLHEFLLLYNAEVETYGSTGRHYMNISVTVLRGSMSASQEGSTPSTSLSQGENTVFRMGTSSTVKLGQKTTLLVYGRGIVPLTSGYWISDTIFTQHDPILALTTMYLYFKAVVLSNVWLQNMVAYLWSVASMGITKLWKDVVYHVSQLPLLFNTFVEYLIKSWYQFTDWLVTTSDI</sequence>
<accession>H2ZFX4</accession>
<keyword evidence="7" id="KW-0256">Endoplasmic reticulum</keyword>
<evidence type="ECO:0000256" key="5">
    <source>
        <dbReference type="ARBA" id="ARBA00020208"/>
    </source>
</evidence>
<feature type="transmembrane region" description="Helical" evidence="11">
    <location>
        <begin position="6"/>
        <end position="23"/>
    </location>
</feature>
<organism evidence="12 13">
    <name type="scientific">Ciona savignyi</name>
    <name type="common">Pacific transparent sea squirt</name>
    <dbReference type="NCBI Taxonomy" id="51511"/>
    <lineage>
        <taxon>Eukaryota</taxon>
        <taxon>Metazoa</taxon>
        <taxon>Chordata</taxon>
        <taxon>Tunicata</taxon>
        <taxon>Ascidiacea</taxon>
        <taxon>Phlebobranchia</taxon>
        <taxon>Cionidae</taxon>
        <taxon>Ciona</taxon>
    </lineage>
</organism>
<dbReference type="Proteomes" id="UP000007875">
    <property type="component" value="Unassembled WGS sequence"/>
</dbReference>
<evidence type="ECO:0000256" key="1">
    <source>
        <dbReference type="ARBA" id="ARBA00004540"/>
    </source>
</evidence>